<feature type="domain" description="Major facilitator superfamily (MFS) profile" evidence="8">
    <location>
        <begin position="4"/>
        <end position="379"/>
    </location>
</feature>
<keyword evidence="10" id="KW-1185">Reference proteome</keyword>
<dbReference type="OrthoDB" id="9814237at2"/>
<name>A0A8I0PAC4_9ACTN</name>
<dbReference type="Gene3D" id="1.20.1250.20">
    <property type="entry name" value="MFS general substrate transporter like domains"/>
    <property type="match status" value="2"/>
</dbReference>
<dbReference type="AlphaFoldDB" id="A0A8I0PAC4"/>
<comment type="subcellular location">
    <subcellularLocation>
        <location evidence="1">Cell membrane</location>
        <topology evidence="1">Multi-pass membrane protein</topology>
    </subcellularLocation>
</comment>
<keyword evidence="2" id="KW-1003">Cell membrane</keyword>
<feature type="transmembrane region" description="Helical" evidence="7">
    <location>
        <begin position="358"/>
        <end position="377"/>
    </location>
</feature>
<organism evidence="9 10">
    <name type="scientific">Streptomyces stelliscabiei</name>
    <dbReference type="NCBI Taxonomy" id="146820"/>
    <lineage>
        <taxon>Bacteria</taxon>
        <taxon>Bacillati</taxon>
        <taxon>Actinomycetota</taxon>
        <taxon>Actinomycetes</taxon>
        <taxon>Kitasatosporales</taxon>
        <taxon>Streptomycetaceae</taxon>
        <taxon>Streptomyces</taxon>
    </lineage>
</organism>
<protein>
    <submittedName>
        <fullName evidence="9">DHA1 family inner membrane transport protein</fullName>
    </submittedName>
</protein>
<keyword evidence="3 7" id="KW-0812">Transmembrane</keyword>
<evidence type="ECO:0000256" key="7">
    <source>
        <dbReference type="SAM" id="Phobius"/>
    </source>
</evidence>
<evidence type="ECO:0000256" key="5">
    <source>
        <dbReference type="ARBA" id="ARBA00023136"/>
    </source>
</evidence>
<evidence type="ECO:0000256" key="4">
    <source>
        <dbReference type="ARBA" id="ARBA00022989"/>
    </source>
</evidence>
<dbReference type="RefSeq" id="WP_078907379.1">
    <property type="nucleotide sequence ID" value="NZ_JADBGF010000001.1"/>
</dbReference>
<feature type="transmembrane region" description="Helical" evidence="7">
    <location>
        <begin position="160"/>
        <end position="180"/>
    </location>
</feature>
<feature type="transmembrane region" description="Helical" evidence="7">
    <location>
        <begin position="321"/>
        <end position="346"/>
    </location>
</feature>
<comment type="caution">
    <text evidence="9">The sequence shown here is derived from an EMBL/GenBank/DDBJ whole genome shotgun (WGS) entry which is preliminary data.</text>
</comment>
<feature type="transmembrane region" description="Helical" evidence="7">
    <location>
        <begin position="266"/>
        <end position="283"/>
    </location>
</feature>
<dbReference type="Pfam" id="PF07690">
    <property type="entry name" value="MFS_1"/>
    <property type="match status" value="1"/>
</dbReference>
<dbReference type="InterPro" id="IPR020846">
    <property type="entry name" value="MFS_dom"/>
</dbReference>
<feature type="transmembrane region" description="Helical" evidence="7">
    <location>
        <begin position="38"/>
        <end position="58"/>
    </location>
</feature>
<accession>A0A8I0PAC4</accession>
<evidence type="ECO:0000259" key="8">
    <source>
        <dbReference type="PROSITE" id="PS50850"/>
    </source>
</evidence>
<dbReference type="PANTHER" id="PTHR43124">
    <property type="entry name" value="PURINE EFFLUX PUMP PBUE"/>
    <property type="match status" value="1"/>
</dbReference>
<dbReference type="Proteomes" id="UP000629287">
    <property type="component" value="Unassembled WGS sequence"/>
</dbReference>
<feature type="transmembrane region" description="Helical" evidence="7">
    <location>
        <begin position="289"/>
        <end position="309"/>
    </location>
</feature>
<feature type="transmembrane region" description="Helical" evidence="7">
    <location>
        <begin position="95"/>
        <end position="121"/>
    </location>
</feature>
<dbReference type="InterPro" id="IPR050189">
    <property type="entry name" value="MFS_Efflux_Transporters"/>
</dbReference>
<feature type="transmembrane region" description="Helical" evidence="7">
    <location>
        <begin position="201"/>
        <end position="223"/>
    </location>
</feature>
<evidence type="ECO:0000256" key="3">
    <source>
        <dbReference type="ARBA" id="ARBA00022692"/>
    </source>
</evidence>
<dbReference type="InterPro" id="IPR036259">
    <property type="entry name" value="MFS_trans_sf"/>
</dbReference>
<evidence type="ECO:0000313" key="9">
    <source>
        <dbReference type="EMBL" id="MBE1598815.1"/>
    </source>
</evidence>
<dbReference type="PANTHER" id="PTHR43124:SF3">
    <property type="entry name" value="CHLORAMPHENICOL EFFLUX PUMP RV0191"/>
    <property type="match status" value="1"/>
</dbReference>
<feature type="transmembrane region" description="Helical" evidence="7">
    <location>
        <begin position="70"/>
        <end position="89"/>
    </location>
</feature>
<feature type="compositionally biased region" description="Basic and acidic residues" evidence="6">
    <location>
        <begin position="413"/>
        <end position="423"/>
    </location>
</feature>
<feature type="transmembrane region" description="Helical" evidence="7">
    <location>
        <begin position="128"/>
        <end position="148"/>
    </location>
</feature>
<feature type="region of interest" description="Disordered" evidence="6">
    <location>
        <begin position="383"/>
        <end position="423"/>
    </location>
</feature>
<dbReference type="EMBL" id="JADBGF010000001">
    <property type="protein sequence ID" value="MBE1598815.1"/>
    <property type="molecule type" value="Genomic_DNA"/>
</dbReference>
<evidence type="ECO:0000313" key="10">
    <source>
        <dbReference type="Proteomes" id="UP000629287"/>
    </source>
</evidence>
<evidence type="ECO:0000256" key="2">
    <source>
        <dbReference type="ARBA" id="ARBA00022475"/>
    </source>
</evidence>
<dbReference type="GO" id="GO:0005886">
    <property type="term" value="C:plasma membrane"/>
    <property type="evidence" value="ECO:0007669"/>
    <property type="project" value="UniProtKB-SubCell"/>
</dbReference>
<feature type="transmembrane region" description="Helical" evidence="7">
    <location>
        <begin position="229"/>
        <end position="254"/>
    </location>
</feature>
<dbReference type="GO" id="GO:0022857">
    <property type="term" value="F:transmembrane transporter activity"/>
    <property type="evidence" value="ECO:0007669"/>
    <property type="project" value="InterPro"/>
</dbReference>
<keyword evidence="5 7" id="KW-0472">Membrane</keyword>
<evidence type="ECO:0000256" key="6">
    <source>
        <dbReference type="SAM" id="MobiDB-lite"/>
    </source>
</evidence>
<proteinExistence type="predicted"/>
<dbReference type="GeneID" id="86829505"/>
<dbReference type="PROSITE" id="PS50850">
    <property type="entry name" value="MFS"/>
    <property type="match status" value="1"/>
</dbReference>
<dbReference type="InterPro" id="IPR011701">
    <property type="entry name" value="MFS"/>
</dbReference>
<sequence>MPLALLALAVGAFAIGTTEFVIVGLLPEVADDLSVTIPSAGMLVTGYALGVVVGAPLMTAAGTRLPRKTMLLVLMGVFIAGNLICAVAPDYGVLMAGRLVAALCHGAFFGIGSVVAVDLVAPGRKASAVALMFTGLTLANVLGVPLGTLLGQHLGWRSTFWAVTALGATGALGVALLVPRQSRDAVSGLRGELAMFRHPQVWLAILTTTLGFAGVFASFTYLVPMMTGLAGYSASAVSWLLVLFGLGLTAGNIVGGRAADRAVMPTLYWVLGLLATVLVVFVFTSRSQVPAAVTIAVFGAVGFATVPPLQMRVMQKAQGAPAMAAAANIAAFNLGNALGASFSGAAIDHGLGYTAPNWIGAALAATGLGVALLSGHLDRRQVQRSTAEQHASPPDSTALVGKHSVTTTNRTRNSVDAKGGRQS</sequence>
<reference evidence="9 10" key="1">
    <citation type="submission" date="2020-10" db="EMBL/GenBank/DDBJ databases">
        <title>Sequencing the genomes of 1000 actinobacteria strains.</title>
        <authorList>
            <person name="Klenk H.-P."/>
        </authorList>
    </citation>
    <scope>NUCLEOTIDE SEQUENCE [LARGE SCALE GENOMIC DNA]</scope>
    <source>
        <strain evidence="9 10">DSM 41803</strain>
    </source>
</reference>
<keyword evidence="4 7" id="KW-1133">Transmembrane helix</keyword>
<dbReference type="SUPFAM" id="SSF103473">
    <property type="entry name" value="MFS general substrate transporter"/>
    <property type="match status" value="1"/>
</dbReference>
<evidence type="ECO:0000256" key="1">
    <source>
        <dbReference type="ARBA" id="ARBA00004651"/>
    </source>
</evidence>
<gene>
    <name evidence="9" type="ORF">H4687_004944</name>
</gene>
<dbReference type="CDD" id="cd17324">
    <property type="entry name" value="MFS_NepI_like"/>
    <property type="match status" value="1"/>
</dbReference>